<organism evidence="3 4">
    <name type="scientific">Plebeiibacterium sediminum</name>
    <dbReference type="NCBI Taxonomy" id="2992112"/>
    <lineage>
        <taxon>Bacteria</taxon>
        <taxon>Pseudomonadati</taxon>
        <taxon>Bacteroidota</taxon>
        <taxon>Bacteroidia</taxon>
        <taxon>Marinilabiliales</taxon>
        <taxon>Marinilabiliaceae</taxon>
        <taxon>Plebeiibacterium</taxon>
    </lineage>
</organism>
<dbReference type="RefSeq" id="WP_301191672.1">
    <property type="nucleotide sequence ID" value="NZ_JAPDPJ010000044.1"/>
</dbReference>
<gene>
    <name evidence="3" type="ORF">OM075_16665</name>
</gene>
<dbReference type="AlphaFoldDB" id="A0AAE3M729"/>
<dbReference type="Pfam" id="PF00085">
    <property type="entry name" value="Thioredoxin"/>
    <property type="match status" value="1"/>
</dbReference>
<comment type="caution">
    <text evidence="3">The sequence shown here is derived from an EMBL/GenBank/DDBJ whole genome shotgun (WGS) entry which is preliminary data.</text>
</comment>
<dbReference type="EMBL" id="JAPDPJ010000044">
    <property type="protein sequence ID" value="MCW3788112.1"/>
    <property type="molecule type" value="Genomic_DNA"/>
</dbReference>
<accession>A0AAE3M729</accession>
<reference evidence="3" key="1">
    <citation type="submission" date="2022-10" db="EMBL/GenBank/DDBJ databases">
        <authorList>
            <person name="Yu W.X."/>
        </authorList>
    </citation>
    <scope>NUCLEOTIDE SEQUENCE</scope>
    <source>
        <strain evidence="3">AAT</strain>
    </source>
</reference>
<dbReference type="InterPro" id="IPR013766">
    <property type="entry name" value="Thioredoxin_domain"/>
</dbReference>
<feature type="domain" description="Thioredoxin" evidence="2">
    <location>
        <begin position="59"/>
        <end position="130"/>
    </location>
</feature>
<dbReference type="CDD" id="cd02947">
    <property type="entry name" value="TRX_family"/>
    <property type="match status" value="1"/>
</dbReference>
<feature type="signal peptide" evidence="1">
    <location>
        <begin position="1"/>
        <end position="21"/>
    </location>
</feature>
<keyword evidence="1" id="KW-0732">Signal</keyword>
<proteinExistence type="predicted"/>
<dbReference type="SUPFAM" id="SSF52833">
    <property type="entry name" value="Thioredoxin-like"/>
    <property type="match status" value="1"/>
</dbReference>
<sequence>MNFIKVSLLSLIAVIAFSCNSSSPKTEAKVEEKSCASEGCCLGSCCEKADQEVAAADDISDSKVQVYYFHATRRCATCQAVEEVTKETIEQNFIDQVGFVSINRENETELAEKFKVSGQTLLIVSGDKRIDLTSEAFLNARTNPEKLTQKIVATINSLL</sequence>
<dbReference type="InterPro" id="IPR047698">
    <property type="entry name" value="ArsF-like"/>
</dbReference>
<dbReference type="Gene3D" id="3.40.30.10">
    <property type="entry name" value="Glutaredoxin"/>
    <property type="match status" value="1"/>
</dbReference>
<dbReference type="Proteomes" id="UP001209229">
    <property type="component" value="Unassembled WGS sequence"/>
</dbReference>
<name>A0AAE3M729_9BACT</name>
<dbReference type="InterPro" id="IPR036249">
    <property type="entry name" value="Thioredoxin-like_sf"/>
</dbReference>
<evidence type="ECO:0000259" key="2">
    <source>
        <dbReference type="Pfam" id="PF00085"/>
    </source>
</evidence>
<evidence type="ECO:0000256" key="1">
    <source>
        <dbReference type="SAM" id="SignalP"/>
    </source>
</evidence>
<evidence type="ECO:0000313" key="4">
    <source>
        <dbReference type="Proteomes" id="UP001209229"/>
    </source>
</evidence>
<evidence type="ECO:0000313" key="3">
    <source>
        <dbReference type="EMBL" id="MCW3788112.1"/>
    </source>
</evidence>
<dbReference type="PROSITE" id="PS51257">
    <property type="entry name" value="PROKAR_LIPOPROTEIN"/>
    <property type="match status" value="1"/>
</dbReference>
<keyword evidence="4" id="KW-1185">Reference proteome</keyword>
<feature type="chain" id="PRO_5042201642" evidence="1">
    <location>
        <begin position="22"/>
        <end position="159"/>
    </location>
</feature>
<dbReference type="NCBIfam" id="NF040494">
    <property type="entry name" value="nitrored_ArsF"/>
    <property type="match status" value="1"/>
</dbReference>
<protein>
    <submittedName>
        <fullName evidence="3">Thioredoxin family protein</fullName>
    </submittedName>
</protein>